<dbReference type="RefSeq" id="WP_307404874.1">
    <property type="nucleotide sequence ID" value="NZ_JAUSTW010000001.1"/>
</dbReference>
<feature type="transmembrane region" description="Helical" evidence="1">
    <location>
        <begin position="7"/>
        <end position="27"/>
    </location>
</feature>
<evidence type="ECO:0000256" key="1">
    <source>
        <dbReference type="SAM" id="Phobius"/>
    </source>
</evidence>
<feature type="transmembrane region" description="Helical" evidence="1">
    <location>
        <begin position="39"/>
        <end position="62"/>
    </location>
</feature>
<comment type="caution">
    <text evidence="2">The sequence shown here is derived from an EMBL/GenBank/DDBJ whole genome shotgun (WGS) entry which is preliminary data.</text>
</comment>
<name>A0ABT9XRB5_9BACI</name>
<feature type="transmembrane region" description="Helical" evidence="1">
    <location>
        <begin position="198"/>
        <end position="216"/>
    </location>
</feature>
<reference evidence="2 3" key="1">
    <citation type="submission" date="2023-07" db="EMBL/GenBank/DDBJ databases">
        <title>Genomic Encyclopedia of Type Strains, Phase IV (KMG-IV): sequencing the most valuable type-strain genomes for metagenomic binning, comparative biology and taxonomic classification.</title>
        <authorList>
            <person name="Goeker M."/>
        </authorList>
    </citation>
    <scope>NUCLEOTIDE SEQUENCE [LARGE SCALE GENOMIC DNA]</scope>
    <source>
        <strain evidence="2 3">DSM 27594</strain>
    </source>
</reference>
<protein>
    <submittedName>
        <fullName evidence="2">Uncharacterized protein</fullName>
    </submittedName>
</protein>
<evidence type="ECO:0000313" key="3">
    <source>
        <dbReference type="Proteomes" id="UP001224122"/>
    </source>
</evidence>
<keyword evidence="1" id="KW-1133">Transmembrane helix</keyword>
<feature type="transmembrane region" description="Helical" evidence="1">
    <location>
        <begin position="132"/>
        <end position="150"/>
    </location>
</feature>
<accession>A0ABT9XRB5</accession>
<evidence type="ECO:0000313" key="2">
    <source>
        <dbReference type="EMBL" id="MDQ0197820.1"/>
    </source>
</evidence>
<feature type="transmembrane region" description="Helical" evidence="1">
    <location>
        <begin position="157"/>
        <end position="178"/>
    </location>
</feature>
<feature type="transmembrane region" description="Helical" evidence="1">
    <location>
        <begin position="74"/>
        <end position="96"/>
    </location>
</feature>
<organism evidence="2 3">
    <name type="scientific">Neobacillus ginsengisoli</name>
    <dbReference type="NCBI Taxonomy" id="904295"/>
    <lineage>
        <taxon>Bacteria</taxon>
        <taxon>Bacillati</taxon>
        <taxon>Bacillota</taxon>
        <taxon>Bacilli</taxon>
        <taxon>Bacillales</taxon>
        <taxon>Bacillaceae</taxon>
        <taxon>Neobacillus</taxon>
    </lineage>
</organism>
<gene>
    <name evidence="2" type="ORF">J2S10_000925</name>
</gene>
<sequence>MKKTKRNYIPFIVLLVIHSILLGFSFYKSKNRKSLFALLMSNIGFAYLLEYFVLNIFNAYIYKPKILKKNFLDNNFGAILSQAIFLPFTAVFLSVLNLGWKGKLLASIYFSGVEKLFLRLGVYKHNWWKTSYTFFLIPFYFKLSDLWFYYLSKKNPLVRFISLFFMILVSEANLLFILTVLRKVRFGIGRYHSWSEHFIMVPLYSISLSVFAAFSLRKKNSWKAKLKVLFFGVSHSELLRRMGLLEIKLKISDYIIPRIIMINLYGKFRDWVYGEGKREYEKNKEVQKRGD</sequence>
<dbReference type="Proteomes" id="UP001224122">
    <property type="component" value="Unassembled WGS sequence"/>
</dbReference>
<keyword evidence="1" id="KW-0812">Transmembrane</keyword>
<keyword evidence="1" id="KW-0472">Membrane</keyword>
<keyword evidence="3" id="KW-1185">Reference proteome</keyword>
<dbReference type="EMBL" id="JAUSTW010000001">
    <property type="protein sequence ID" value="MDQ0197820.1"/>
    <property type="molecule type" value="Genomic_DNA"/>
</dbReference>
<proteinExistence type="predicted"/>